<dbReference type="STRING" id="1210086.GCA_001613105_00447"/>
<feature type="DNA-binding region" description="H-T-H motif" evidence="5">
    <location>
        <begin position="79"/>
        <end position="98"/>
    </location>
</feature>
<dbReference type="EMBL" id="QQBC01000001">
    <property type="protein sequence ID" value="RDI69055.1"/>
    <property type="molecule type" value="Genomic_DNA"/>
</dbReference>
<dbReference type="GO" id="GO:0046677">
    <property type="term" value="P:response to antibiotic"/>
    <property type="evidence" value="ECO:0007669"/>
    <property type="project" value="InterPro"/>
</dbReference>
<dbReference type="InterPro" id="IPR009057">
    <property type="entry name" value="Homeodomain-like_sf"/>
</dbReference>
<dbReference type="InterPro" id="IPR004111">
    <property type="entry name" value="Repressor_TetR_C"/>
</dbReference>
<evidence type="ECO:0000259" key="6">
    <source>
        <dbReference type="PROSITE" id="PS50977"/>
    </source>
</evidence>
<evidence type="ECO:0000256" key="1">
    <source>
        <dbReference type="ARBA" id="ARBA00022491"/>
    </source>
</evidence>
<name>A0A370IEA7_9NOCA</name>
<evidence type="ECO:0000313" key="7">
    <source>
        <dbReference type="EMBL" id="RDI69055.1"/>
    </source>
</evidence>
<dbReference type="PROSITE" id="PS50977">
    <property type="entry name" value="HTH_TETR_2"/>
    <property type="match status" value="1"/>
</dbReference>
<dbReference type="InterPro" id="IPR050109">
    <property type="entry name" value="HTH-type_TetR-like_transc_reg"/>
</dbReference>
<keyword evidence="1" id="KW-0678">Repressor</keyword>
<dbReference type="SUPFAM" id="SSF46689">
    <property type="entry name" value="Homeodomain-like"/>
    <property type="match status" value="1"/>
</dbReference>
<evidence type="ECO:0000313" key="8">
    <source>
        <dbReference type="Proteomes" id="UP000254869"/>
    </source>
</evidence>
<dbReference type="PANTHER" id="PTHR30055">
    <property type="entry name" value="HTH-TYPE TRANSCRIPTIONAL REGULATOR RUTR"/>
    <property type="match status" value="1"/>
</dbReference>
<dbReference type="SUPFAM" id="SSF48498">
    <property type="entry name" value="Tetracyclin repressor-like, C-terminal domain"/>
    <property type="match status" value="1"/>
</dbReference>
<comment type="caution">
    <text evidence="7">The sequence shown here is derived from an EMBL/GenBank/DDBJ whole genome shotgun (WGS) entry which is preliminary data.</text>
</comment>
<evidence type="ECO:0000256" key="5">
    <source>
        <dbReference type="PROSITE-ProRule" id="PRU00335"/>
    </source>
</evidence>
<keyword evidence="4" id="KW-0804">Transcription</keyword>
<dbReference type="InterPro" id="IPR036271">
    <property type="entry name" value="Tet_transcr_reg_TetR-rel_C_sf"/>
</dbReference>
<keyword evidence="3 5" id="KW-0238">DNA-binding</keyword>
<dbReference type="GO" id="GO:0045892">
    <property type="term" value="P:negative regulation of DNA-templated transcription"/>
    <property type="evidence" value="ECO:0007669"/>
    <property type="project" value="InterPro"/>
</dbReference>
<evidence type="ECO:0000256" key="4">
    <source>
        <dbReference type="ARBA" id="ARBA00023163"/>
    </source>
</evidence>
<accession>A0A370IEA7</accession>
<keyword evidence="2" id="KW-0805">Transcription regulation</keyword>
<protein>
    <submittedName>
        <fullName evidence="7">TetR family transcriptional regulator</fullName>
    </submittedName>
</protein>
<dbReference type="PRINTS" id="PR00400">
    <property type="entry name" value="TETREPRESSOR"/>
</dbReference>
<dbReference type="Pfam" id="PF00440">
    <property type="entry name" value="TetR_N"/>
    <property type="match status" value="1"/>
</dbReference>
<reference evidence="7 8" key="1">
    <citation type="submission" date="2018-07" db="EMBL/GenBank/DDBJ databases">
        <title>Genomic Encyclopedia of Type Strains, Phase IV (KMG-IV): sequencing the most valuable type-strain genomes for metagenomic binning, comparative biology and taxonomic classification.</title>
        <authorList>
            <person name="Goeker M."/>
        </authorList>
    </citation>
    <scope>NUCLEOTIDE SEQUENCE [LARGE SCALE GENOMIC DNA]</scope>
    <source>
        <strain evidence="7 8">DSM 44290</strain>
    </source>
</reference>
<dbReference type="InterPro" id="IPR001647">
    <property type="entry name" value="HTH_TetR"/>
</dbReference>
<dbReference type="PRINTS" id="PR00455">
    <property type="entry name" value="HTHTETR"/>
</dbReference>
<organism evidence="7 8">
    <name type="scientific">Nocardia pseudobrasiliensis</name>
    <dbReference type="NCBI Taxonomy" id="45979"/>
    <lineage>
        <taxon>Bacteria</taxon>
        <taxon>Bacillati</taxon>
        <taxon>Actinomycetota</taxon>
        <taxon>Actinomycetes</taxon>
        <taxon>Mycobacteriales</taxon>
        <taxon>Nocardiaceae</taxon>
        <taxon>Nocardia</taxon>
    </lineage>
</organism>
<dbReference type="GO" id="GO:0003700">
    <property type="term" value="F:DNA-binding transcription factor activity"/>
    <property type="evidence" value="ECO:0007669"/>
    <property type="project" value="TreeGrafter"/>
</dbReference>
<dbReference type="PROSITE" id="PS01081">
    <property type="entry name" value="HTH_TETR_1"/>
    <property type="match status" value="1"/>
</dbReference>
<dbReference type="GO" id="GO:0000976">
    <property type="term" value="F:transcription cis-regulatory region binding"/>
    <property type="evidence" value="ECO:0007669"/>
    <property type="project" value="TreeGrafter"/>
</dbReference>
<sequence length="262" mass="29243">MTPFQLRNSDPEMDRWTTLAVMSDATQRQAGGRAQQRVGSRSVWLRPAPVVREGPPLSRVRITEAAVALLDQGGMEGLTMRRLAERLGVGSTTLYWHVDTKDDVIDLAIDAVFAEIAIPDPPSERWRDDIVALLTDHRAALLRHPWTAVMPSRQSPPIGPNFLRWMEFLYATLARTGFAEVQIAAVSWMLLSHVQGSATSESSMLLSAADARAGRERILADPQRYPTLIDHRFLADRDWNDGFVLSLNVLLDGIESQVANRH</sequence>
<dbReference type="InterPro" id="IPR003012">
    <property type="entry name" value="Tet_transcr_reg_TetR"/>
</dbReference>
<dbReference type="Proteomes" id="UP000254869">
    <property type="component" value="Unassembled WGS sequence"/>
</dbReference>
<dbReference type="Pfam" id="PF02909">
    <property type="entry name" value="TetR_C_1"/>
    <property type="match status" value="1"/>
</dbReference>
<dbReference type="Gene3D" id="1.10.357.10">
    <property type="entry name" value="Tetracycline Repressor, domain 2"/>
    <property type="match status" value="1"/>
</dbReference>
<evidence type="ECO:0000256" key="3">
    <source>
        <dbReference type="ARBA" id="ARBA00023125"/>
    </source>
</evidence>
<dbReference type="AlphaFoldDB" id="A0A370IEA7"/>
<proteinExistence type="predicted"/>
<dbReference type="InterPro" id="IPR023772">
    <property type="entry name" value="DNA-bd_HTH_TetR-type_CS"/>
</dbReference>
<evidence type="ECO:0000256" key="2">
    <source>
        <dbReference type="ARBA" id="ARBA00023015"/>
    </source>
</evidence>
<gene>
    <name evidence="7" type="ORF">DFR76_101593</name>
</gene>
<keyword evidence="8" id="KW-1185">Reference proteome</keyword>
<feature type="domain" description="HTH tetR-type" evidence="6">
    <location>
        <begin position="56"/>
        <end position="116"/>
    </location>
</feature>
<dbReference type="Gene3D" id="1.10.10.60">
    <property type="entry name" value="Homeodomain-like"/>
    <property type="match status" value="1"/>
</dbReference>
<dbReference type="PANTHER" id="PTHR30055:SF151">
    <property type="entry name" value="TRANSCRIPTIONAL REGULATORY PROTEIN"/>
    <property type="match status" value="1"/>
</dbReference>